<dbReference type="EMBL" id="UYRT01002945">
    <property type="protein sequence ID" value="VDK32181.1"/>
    <property type="molecule type" value="Genomic_DNA"/>
</dbReference>
<reference evidence="4" key="1">
    <citation type="submission" date="2016-06" db="UniProtKB">
        <authorList>
            <consortium name="WormBaseParasite"/>
        </authorList>
    </citation>
    <scope>IDENTIFICATION</scope>
</reference>
<feature type="repeat" description="CHCR" evidence="1">
    <location>
        <begin position="40"/>
        <end position="183"/>
    </location>
</feature>
<evidence type="ECO:0000313" key="4">
    <source>
        <dbReference type="WBParaSite" id="GPUH_0000210501-mRNA-1"/>
    </source>
</evidence>
<dbReference type="OrthoDB" id="2113814at2759"/>
<name>A0A183D059_9BILA</name>
<dbReference type="GO" id="GO:0032051">
    <property type="term" value="F:clathrin light chain binding"/>
    <property type="evidence" value="ECO:0007669"/>
    <property type="project" value="TreeGrafter"/>
</dbReference>
<dbReference type="InterPro" id="IPR000547">
    <property type="entry name" value="Clathrin_H-chain/VPS_repeat"/>
</dbReference>
<feature type="repeat" description="CHCR" evidence="1">
    <location>
        <begin position="190"/>
        <end position="233"/>
    </location>
</feature>
<dbReference type="GO" id="GO:0005938">
    <property type="term" value="C:cell cortex"/>
    <property type="evidence" value="ECO:0007669"/>
    <property type="project" value="TreeGrafter"/>
</dbReference>
<dbReference type="Pfam" id="PF00637">
    <property type="entry name" value="Clathrin"/>
    <property type="match status" value="1"/>
</dbReference>
<keyword evidence="3" id="KW-1185">Reference proteome</keyword>
<reference evidence="2 3" key="2">
    <citation type="submission" date="2018-11" db="EMBL/GenBank/DDBJ databases">
        <authorList>
            <consortium name="Pathogen Informatics"/>
        </authorList>
    </citation>
    <scope>NUCLEOTIDE SEQUENCE [LARGE SCALE GENOMIC DNA]</scope>
</reference>
<gene>
    <name evidence="2" type="ORF">GPUH_LOCUS2100</name>
</gene>
<proteinExistence type="predicted"/>
<dbReference type="GO" id="GO:0071439">
    <property type="term" value="C:clathrin complex"/>
    <property type="evidence" value="ECO:0007669"/>
    <property type="project" value="TreeGrafter"/>
</dbReference>
<dbReference type="Proteomes" id="UP000271098">
    <property type="component" value="Unassembled WGS sequence"/>
</dbReference>
<dbReference type="InterPro" id="IPR011990">
    <property type="entry name" value="TPR-like_helical_dom_sf"/>
</dbReference>
<sequence>MLSCNYCTFRRFQVNPARLPIVVGGLLDVDCSEDAIKQLIINTRGKFDIDELVEEVEKRNRLKLLAPWLEMRIQEGATDPATHNALAKIYIDANNNPERFLRENPYYDSRVVGKYCEKRDPHFACLAYERGQCDAELVNAILNVCNENSLFKNLARYLVKRRDFSLWAQVLAEDNQHRRQLIDQVVQTALSETQDPEDISATVKAFMAADLPNELIELLEKIVLDNSVFSEHR</sequence>
<dbReference type="PANTHER" id="PTHR10292:SF1">
    <property type="entry name" value="CLATHRIN HEAVY CHAIN"/>
    <property type="match status" value="1"/>
</dbReference>
<organism evidence="4">
    <name type="scientific">Gongylonema pulchrum</name>
    <dbReference type="NCBI Taxonomy" id="637853"/>
    <lineage>
        <taxon>Eukaryota</taxon>
        <taxon>Metazoa</taxon>
        <taxon>Ecdysozoa</taxon>
        <taxon>Nematoda</taxon>
        <taxon>Chromadorea</taxon>
        <taxon>Rhabditida</taxon>
        <taxon>Spirurina</taxon>
        <taxon>Spiruromorpha</taxon>
        <taxon>Spiruroidea</taxon>
        <taxon>Gongylonematidae</taxon>
        <taxon>Gongylonema</taxon>
    </lineage>
</organism>
<dbReference type="AlphaFoldDB" id="A0A183D059"/>
<dbReference type="WBParaSite" id="GPUH_0000210501-mRNA-1">
    <property type="protein sequence ID" value="GPUH_0000210501-mRNA-1"/>
    <property type="gene ID" value="GPUH_0000210501"/>
</dbReference>
<dbReference type="GO" id="GO:0006898">
    <property type="term" value="P:receptor-mediated endocytosis"/>
    <property type="evidence" value="ECO:0007669"/>
    <property type="project" value="TreeGrafter"/>
</dbReference>
<evidence type="ECO:0000313" key="2">
    <source>
        <dbReference type="EMBL" id="VDK32181.1"/>
    </source>
</evidence>
<dbReference type="SUPFAM" id="SSF48371">
    <property type="entry name" value="ARM repeat"/>
    <property type="match status" value="2"/>
</dbReference>
<dbReference type="GO" id="GO:0006886">
    <property type="term" value="P:intracellular protein transport"/>
    <property type="evidence" value="ECO:0007669"/>
    <property type="project" value="UniProtKB-UniRule"/>
</dbReference>
<dbReference type="FunFam" id="1.25.40.10:FF:000005">
    <property type="entry name" value="Clathrin heavy chain"/>
    <property type="match status" value="1"/>
</dbReference>
<dbReference type="Gene3D" id="1.25.40.10">
    <property type="entry name" value="Tetratricopeptide repeat domain"/>
    <property type="match status" value="1"/>
</dbReference>
<dbReference type="InterPro" id="IPR055358">
    <property type="entry name" value="CHCR"/>
</dbReference>
<accession>A0A183D059</accession>
<dbReference type="SMART" id="SM00299">
    <property type="entry name" value="CLH"/>
    <property type="match status" value="1"/>
</dbReference>
<dbReference type="GO" id="GO:0045334">
    <property type="term" value="C:clathrin-coated endocytic vesicle"/>
    <property type="evidence" value="ECO:0007669"/>
    <property type="project" value="TreeGrafter"/>
</dbReference>
<dbReference type="InterPro" id="IPR016024">
    <property type="entry name" value="ARM-type_fold"/>
</dbReference>
<dbReference type="PROSITE" id="PS50236">
    <property type="entry name" value="CHCR"/>
    <property type="match status" value="2"/>
</dbReference>
<protein>
    <submittedName>
        <fullName evidence="4">Clathrin heavy chain</fullName>
    </submittedName>
</protein>
<dbReference type="PANTHER" id="PTHR10292">
    <property type="entry name" value="CLATHRIN HEAVY CHAIN RELATED"/>
    <property type="match status" value="1"/>
</dbReference>
<evidence type="ECO:0000313" key="3">
    <source>
        <dbReference type="Proteomes" id="UP000271098"/>
    </source>
</evidence>
<evidence type="ECO:0000256" key="1">
    <source>
        <dbReference type="PROSITE-ProRule" id="PRU01006"/>
    </source>
</evidence>